<proteinExistence type="predicted"/>
<name>A0A3Q7HRE4_SOLLC</name>
<dbReference type="EnsemblPlants" id="Solyc08g077070.3.1">
    <property type="protein sequence ID" value="Solyc08g077070.3.1.1"/>
    <property type="gene ID" value="Solyc08g077070.3"/>
</dbReference>
<organism evidence="1">
    <name type="scientific">Solanum lycopersicum</name>
    <name type="common">Tomato</name>
    <name type="synonym">Lycopersicon esculentum</name>
    <dbReference type="NCBI Taxonomy" id="4081"/>
    <lineage>
        <taxon>Eukaryota</taxon>
        <taxon>Viridiplantae</taxon>
        <taxon>Streptophyta</taxon>
        <taxon>Embryophyta</taxon>
        <taxon>Tracheophyta</taxon>
        <taxon>Spermatophyta</taxon>
        <taxon>Magnoliopsida</taxon>
        <taxon>eudicotyledons</taxon>
        <taxon>Gunneridae</taxon>
        <taxon>Pentapetalae</taxon>
        <taxon>asterids</taxon>
        <taxon>lamiids</taxon>
        <taxon>Solanales</taxon>
        <taxon>Solanaceae</taxon>
        <taxon>Solanoideae</taxon>
        <taxon>Solaneae</taxon>
        <taxon>Solanum</taxon>
        <taxon>Solanum subgen. Lycopersicon</taxon>
    </lineage>
</organism>
<protein>
    <submittedName>
        <fullName evidence="1">Uncharacterized protein</fullName>
    </submittedName>
</protein>
<dbReference type="Gramene" id="Solyc08g077070.3.1">
    <property type="protein sequence ID" value="Solyc08g077070.3.1.1"/>
    <property type="gene ID" value="Solyc08g077070.3"/>
</dbReference>
<evidence type="ECO:0000313" key="1">
    <source>
        <dbReference type="EnsemblPlants" id="Solyc08g077070.3.1.1"/>
    </source>
</evidence>
<keyword evidence="2" id="KW-1185">Reference proteome</keyword>
<reference evidence="1" key="1">
    <citation type="journal article" date="2012" name="Nature">
        <title>The tomato genome sequence provides insights into fleshy fruit evolution.</title>
        <authorList>
            <consortium name="Tomato Genome Consortium"/>
        </authorList>
    </citation>
    <scope>NUCLEOTIDE SEQUENCE [LARGE SCALE GENOMIC DNA]</scope>
    <source>
        <strain evidence="1">cv. Heinz 1706</strain>
    </source>
</reference>
<dbReference type="Proteomes" id="UP000004994">
    <property type="component" value="Chromosome 8"/>
</dbReference>
<reference evidence="1" key="2">
    <citation type="submission" date="2019-01" db="UniProtKB">
        <authorList>
            <consortium name="EnsemblPlants"/>
        </authorList>
    </citation>
    <scope>IDENTIFICATION</scope>
    <source>
        <strain evidence="1">cv. Heinz 1706</strain>
    </source>
</reference>
<accession>A0A3Q7HRE4</accession>
<evidence type="ECO:0000313" key="2">
    <source>
        <dbReference type="Proteomes" id="UP000004994"/>
    </source>
</evidence>
<dbReference type="InParanoid" id="A0A3Q7HRE4"/>
<dbReference type="AlphaFoldDB" id="A0A3Q7HRE4"/>
<sequence length="30" mass="3748">MYLETYRQFQVCGEVERKRTILMQQCEEVH</sequence>